<dbReference type="OrthoDB" id="7019332at2"/>
<name>A0A1H2EI54_9GAMM</name>
<dbReference type="STRING" id="1434072.SAMN05216210_0739"/>
<evidence type="ECO:0000313" key="2">
    <source>
        <dbReference type="Proteomes" id="UP000243924"/>
    </source>
</evidence>
<dbReference type="AlphaFoldDB" id="A0A1H2EI54"/>
<dbReference type="Proteomes" id="UP000243924">
    <property type="component" value="Chromosome I"/>
</dbReference>
<dbReference type="RefSeq" id="WP_092384259.1">
    <property type="nucleotide sequence ID" value="NZ_LT629787.1"/>
</dbReference>
<organism evidence="1 2">
    <name type="scientific">Halopseudomonas salegens</name>
    <dbReference type="NCBI Taxonomy" id="1434072"/>
    <lineage>
        <taxon>Bacteria</taxon>
        <taxon>Pseudomonadati</taxon>
        <taxon>Pseudomonadota</taxon>
        <taxon>Gammaproteobacteria</taxon>
        <taxon>Pseudomonadales</taxon>
        <taxon>Pseudomonadaceae</taxon>
        <taxon>Halopseudomonas</taxon>
    </lineage>
</organism>
<evidence type="ECO:0000313" key="1">
    <source>
        <dbReference type="EMBL" id="SDT94653.1"/>
    </source>
</evidence>
<sequence>MSWLNKIFGKSSESENLQDIVTSFNSKIDDIRKAGSVDGEHYTDSVEQIRQLKREGKNQEAIEVLLRSIDATESESKCTGEGWGVAPWYYEQLAILYRKEKLYHKEVEILERYESQPKAAGVGPEKLAARLIKAKELLAKHGV</sequence>
<proteinExistence type="predicted"/>
<protein>
    <submittedName>
        <fullName evidence="1">Uncharacterized protein</fullName>
    </submittedName>
</protein>
<gene>
    <name evidence="1" type="ORF">SAMN05216210_0739</name>
</gene>
<accession>A0A1H2EI54</accession>
<keyword evidence="2" id="KW-1185">Reference proteome</keyword>
<reference evidence="2" key="1">
    <citation type="submission" date="2016-10" db="EMBL/GenBank/DDBJ databases">
        <authorList>
            <person name="Varghese N."/>
            <person name="Submissions S."/>
        </authorList>
    </citation>
    <scope>NUCLEOTIDE SEQUENCE [LARGE SCALE GENOMIC DNA]</scope>
    <source>
        <strain evidence="2">CECT 8338</strain>
    </source>
</reference>
<dbReference type="EMBL" id="LT629787">
    <property type="protein sequence ID" value="SDT94653.1"/>
    <property type="molecule type" value="Genomic_DNA"/>
</dbReference>